<organism evidence="2 3">
    <name type="scientific">Cyclobacterium plantarum</name>
    <dbReference type="NCBI Taxonomy" id="2716263"/>
    <lineage>
        <taxon>Bacteria</taxon>
        <taxon>Pseudomonadati</taxon>
        <taxon>Bacteroidota</taxon>
        <taxon>Cytophagia</taxon>
        <taxon>Cytophagales</taxon>
        <taxon>Cyclobacteriaceae</taxon>
        <taxon>Cyclobacterium</taxon>
    </lineage>
</organism>
<evidence type="ECO:0000313" key="3">
    <source>
        <dbReference type="Proteomes" id="UP000649799"/>
    </source>
</evidence>
<protein>
    <submittedName>
        <fullName evidence="2">SIMPL domain-containing protein</fullName>
    </submittedName>
</protein>
<gene>
    <name evidence="2" type="ORF">G9Q97_12680</name>
</gene>
<comment type="caution">
    <text evidence="2">The sequence shown here is derived from an EMBL/GenBank/DDBJ whole genome shotgun (WGS) entry which is preliminary data.</text>
</comment>
<keyword evidence="1" id="KW-0732">Signal</keyword>
<dbReference type="InterPro" id="IPR052022">
    <property type="entry name" value="26kDa_periplasmic_antigen"/>
</dbReference>
<evidence type="ECO:0000313" key="2">
    <source>
        <dbReference type="EMBL" id="NHE57667.1"/>
    </source>
</evidence>
<reference evidence="2 3" key="1">
    <citation type="submission" date="2020-03" db="EMBL/GenBank/DDBJ databases">
        <title>Cyclobacterium plantarum sp. nov., a marine bacterium isolated from a coastal-marine wetland.</title>
        <authorList>
            <person name="Sanchez-Porro C."/>
            <person name="Ventosa A."/>
            <person name="Amoozegar M."/>
        </authorList>
    </citation>
    <scope>NUCLEOTIDE SEQUENCE [LARGE SCALE GENOMIC DNA]</scope>
    <source>
        <strain evidence="2 3">GBPx2</strain>
    </source>
</reference>
<proteinExistence type="predicted"/>
<dbReference type="Gene3D" id="3.30.110.170">
    <property type="entry name" value="Protein of unknown function (DUF541), domain 1"/>
    <property type="match status" value="1"/>
</dbReference>
<dbReference type="EMBL" id="JAANYN010000005">
    <property type="protein sequence ID" value="NHE57667.1"/>
    <property type="molecule type" value="Genomic_DNA"/>
</dbReference>
<dbReference type="PANTHER" id="PTHR34387:SF2">
    <property type="entry name" value="SLR1258 PROTEIN"/>
    <property type="match status" value="1"/>
</dbReference>
<dbReference type="Proteomes" id="UP000649799">
    <property type="component" value="Unassembled WGS sequence"/>
</dbReference>
<dbReference type="Pfam" id="PF04402">
    <property type="entry name" value="SIMPL"/>
    <property type="match status" value="1"/>
</dbReference>
<keyword evidence="3" id="KW-1185">Reference proteome</keyword>
<dbReference type="InterPro" id="IPR007497">
    <property type="entry name" value="SIMPL/DUF541"/>
</dbReference>
<evidence type="ECO:0000256" key="1">
    <source>
        <dbReference type="SAM" id="SignalP"/>
    </source>
</evidence>
<dbReference type="RefSeq" id="WP_166147403.1">
    <property type="nucleotide sequence ID" value="NZ_JAANYN010000005.1"/>
</dbReference>
<feature type="chain" id="PRO_5045774773" evidence="1">
    <location>
        <begin position="21"/>
        <end position="234"/>
    </location>
</feature>
<accession>A0ABX0HBX9</accession>
<name>A0ABX0HBX9_9BACT</name>
<feature type="signal peptide" evidence="1">
    <location>
        <begin position="1"/>
        <end position="20"/>
    </location>
</feature>
<dbReference type="Gene3D" id="3.30.70.2970">
    <property type="entry name" value="Protein of unknown function (DUF541), domain 2"/>
    <property type="match status" value="1"/>
</dbReference>
<dbReference type="PANTHER" id="PTHR34387">
    <property type="entry name" value="SLR1258 PROTEIN"/>
    <property type="match status" value="1"/>
</dbReference>
<sequence>MKQIILFLFILLVNTFGVFAQESNQIAVQGTSEIKVMPDQVMLTVSLSKKAMKTAEVTAALNKKAKQVTKALEKSGVKGYEMTADNYFVNVNRIYIKGTTKDSGYVASQNLSILVKDTGEDLVKIIQALHEATDLGFQMEYRLSDEVKKTYREKLLQLAIADAKRKADIIAASLNLSRVSVHKINYQSGSSIEPVVYRAESMRMKASDQYTPPTLSPDEQTLTDQINMVFTFEM</sequence>